<protein>
    <recommendedName>
        <fullName evidence="3">DUF559 domain-containing protein</fullName>
    </recommendedName>
</protein>
<dbReference type="Proteomes" id="UP000600171">
    <property type="component" value="Unassembled WGS sequence"/>
</dbReference>
<evidence type="ECO:0000313" key="2">
    <source>
        <dbReference type="Proteomes" id="UP000600171"/>
    </source>
</evidence>
<name>A0A917ITX0_9MICC</name>
<proteinExistence type="predicted"/>
<organism evidence="1 2">
    <name type="scientific">Rothia aerolata</name>
    <dbReference type="NCBI Taxonomy" id="1812262"/>
    <lineage>
        <taxon>Bacteria</taxon>
        <taxon>Bacillati</taxon>
        <taxon>Actinomycetota</taxon>
        <taxon>Actinomycetes</taxon>
        <taxon>Micrococcales</taxon>
        <taxon>Micrococcaceae</taxon>
        <taxon>Rothia</taxon>
    </lineage>
</organism>
<comment type="caution">
    <text evidence="1">The sequence shown here is derived from an EMBL/GenBank/DDBJ whole genome shotgun (WGS) entry which is preliminary data.</text>
</comment>
<sequence>MPETPTFTTGAGILCTDIATTVADSATVLSFQEAVVLADSALRQKLITETELKEKLLGFSRRGRRKVLRVADSMSSSSESAGETLTRLILDDMGVSYIEQYWVPGYNFRVDFYLPDFGIYIEFDGAGKYKESQSFESSILQEKWREDDITANGKILIRTRWEQVFKNPAIFRGKLAQRIREVQRQKLVAA</sequence>
<dbReference type="AlphaFoldDB" id="A0A917ITX0"/>
<dbReference type="Gene3D" id="3.40.960.10">
    <property type="entry name" value="VSR Endonuclease"/>
    <property type="match status" value="1"/>
</dbReference>
<accession>A0A917ITX0</accession>
<keyword evidence="2" id="KW-1185">Reference proteome</keyword>
<dbReference type="EMBL" id="BMDC01000003">
    <property type="protein sequence ID" value="GGH64324.1"/>
    <property type="molecule type" value="Genomic_DNA"/>
</dbReference>
<evidence type="ECO:0000313" key="1">
    <source>
        <dbReference type="EMBL" id="GGH64324.1"/>
    </source>
</evidence>
<reference evidence="1 2" key="1">
    <citation type="journal article" date="2014" name="Int. J. Syst. Evol. Microbiol.">
        <title>Complete genome sequence of Corynebacterium casei LMG S-19264T (=DSM 44701T), isolated from a smear-ripened cheese.</title>
        <authorList>
            <consortium name="US DOE Joint Genome Institute (JGI-PGF)"/>
            <person name="Walter F."/>
            <person name="Albersmeier A."/>
            <person name="Kalinowski J."/>
            <person name="Ruckert C."/>
        </authorList>
    </citation>
    <scope>NUCLEOTIDE SEQUENCE [LARGE SCALE GENOMIC DNA]</scope>
    <source>
        <strain evidence="1 2">CCM 8669</strain>
    </source>
</reference>
<gene>
    <name evidence="1" type="ORF">GCM10007359_16510</name>
</gene>
<evidence type="ECO:0008006" key="3">
    <source>
        <dbReference type="Google" id="ProtNLM"/>
    </source>
</evidence>